<evidence type="ECO:0000313" key="3">
    <source>
        <dbReference type="EMBL" id="MBK9716273.1"/>
    </source>
</evidence>
<feature type="domain" description="Secretion system C-terminal sorting" evidence="2">
    <location>
        <begin position="809"/>
        <end position="879"/>
    </location>
</feature>
<evidence type="ECO:0000259" key="2">
    <source>
        <dbReference type="Pfam" id="PF18962"/>
    </source>
</evidence>
<dbReference type="InterPro" id="IPR018247">
    <property type="entry name" value="EF_Hand_1_Ca_BS"/>
</dbReference>
<proteinExistence type="predicted"/>
<feature type="chain" id="PRO_5039325577" evidence="1">
    <location>
        <begin position="25"/>
        <end position="881"/>
    </location>
</feature>
<dbReference type="AlphaFoldDB" id="A0A9D7S6S5"/>
<dbReference type="InterPro" id="IPR026444">
    <property type="entry name" value="Secre_tail"/>
</dbReference>
<name>A0A9D7S6S5_9BACT</name>
<protein>
    <submittedName>
        <fullName evidence="3">T9SS type A sorting domain-containing protein</fullName>
    </submittedName>
</protein>
<dbReference type="Pfam" id="PF18962">
    <property type="entry name" value="Por_Secre_tail"/>
    <property type="match status" value="1"/>
</dbReference>
<organism evidence="3 4">
    <name type="scientific">Candidatus Defluviibacterium haderslevense</name>
    <dbReference type="NCBI Taxonomy" id="2981993"/>
    <lineage>
        <taxon>Bacteria</taxon>
        <taxon>Pseudomonadati</taxon>
        <taxon>Bacteroidota</taxon>
        <taxon>Saprospiria</taxon>
        <taxon>Saprospirales</taxon>
        <taxon>Saprospiraceae</taxon>
        <taxon>Candidatus Defluviibacterium</taxon>
    </lineage>
</organism>
<feature type="signal peptide" evidence="1">
    <location>
        <begin position="1"/>
        <end position="24"/>
    </location>
</feature>
<dbReference type="NCBIfam" id="TIGR04183">
    <property type="entry name" value="Por_Secre_tail"/>
    <property type="match status" value="1"/>
</dbReference>
<evidence type="ECO:0000256" key="1">
    <source>
        <dbReference type="SAM" id="SignalP"/>
    </source>
</evidence>
<accession>A0A9D7S6S5</accession>
<evidence type="ECO:0000313" key="4">
    <source>
        <dbReference type="Proteomes" id="UP000808349"/>
    </source>
</evidence>
<gene>
    <name evidence="3" type="ORF">IPO85_01875</name>
</gene>
<dbReference type="Proteomes" id="UP000808349">
    <property type="component" value="Unassembled WGS sequence"/>
</dbReference>
<keyword evidence="1" id="KW-0732">Signal</keyword>
<comment type="caution">
    <text evidence="3">The sequence shown here is derived from an EMBL/GenBank/DDBJ whole genome shotgun (WGS) entry which is preliminary data.</text>
</comment>
<dbReference type="PROSITE" id="PS00018">
    <property type="entry name" value="EF_HAND_1"/>
    <property type="match status" value="1"/>
</dbReference>
<reference evidence="3 4" key="1">
    <citation type="submission" date="2020-10" db="EMBL/GenBank/DDBJ databases">
        <title>Connecting structure to function with the recovery of over 1000 high-quality activated sludge metagenome-assembled genomes encoding full-length rRNA genes using long-read sequencing.</title>
        <authorList>
            <person name="Singleton C.M."/>
            <person name="Petriglieri F."/>
            <person name="Kristensen J.M."/>
            <person name="Kirkegaard R.H."/>
            <person name="Michaelsen T.Y."/>
            <person name="Andersen M.H."/>
            <person name="Karst S.M."/>
            <person name="Dueholm M.S."/>
            <person name="Nielsen P.H."/>
            <person name="Albertsen M."/>
        </authorList>
    </citation>
    <scope>NUCLEOTIDE SEQUENCE [LARGE SCALE GENOMIC DNA]</scope>
    <source>
        <strain evidence="3">Ribe_18-Q3-R11-54_BAT3C.373</strain>
    </source>
</reference>
<dbReference type="EMBL" id="JADKFW010000004">
    <property type="protein sequence ID" value="MBK9716273.1"/>
    <property type="molecule type" value="Genomic_DNA"/>
</dbReference>
<sequence length="881" mass="99763">MKNNTFILAFFIYNSILFSQSMLAPPDLVLTCNHEINIDKLKDYTDLTYGNVVLDKTLQTKIIIVDKVCRGFCNVDSTTGYPAIKKACFYYNQLFDTFHQDQKYEMVWGFSGYALGSSNLKIKIQIDDYRKCGKGKINRIFLAEDNGVTLSDTQIIWIVQCHPLYINANDPYDPNDDVVWPDSLVTIFGCGADINNDTLIPRMLLDSICQLITIEKFDEISTNDPSVCFKVLRKWVVIDWCQYDPFKNPNIGRWEYEQTILVHDTSTPRIKLFVKSCNESSSTNPNEVHFEILSDDQCTPPDWLFYSYRIDIDNDGLGKYNGFDCRVGTLNKRQYQAKDTVQFSDNPYALNHKDPFIPDGNYPIGTHKIVVETEDGCGNISTNTQLFTVSAGENPKIECKVGINIIQLSTIGKASVLAEDLTLNISDNCDQNLKPSFSKNNYVPSITFSCDDFEKEGFPNTILRNLEIWVKDGAGNTDICFVDVQVQDLQKICNIDSTFINAAFFTYANKSLEQVDFNVVPGDIPTCNNEFNQKVKKGNTLTLNPDKIDQLLNGQDVWDVYCMNKYLSGKFKFNAIQKKVADLNSSGTISSSDISDYIKVILNTKSDFLNNGSKQWQFTNEDSIPKSSFELSNSIHKLYGFKIGDVNFDALSQCKDTTKQKLPTLKFETKGVPLLKDKNYIIEFRSSNLKDLCCLQLDIQVDTQLIKIINTQINPRFNSKHLAIHSGHVSQIFLDANLIGLPNLLADEVVFSIEVEALKVTSNSNLAFSISDVKTKSIAYDIHGNPLDISLNNKVNAQTNIQQSENIILYPNPMNDQLTIQWKESLDDSFIEIYNSNGKLCFKSKFKSDIILSENNFTGPGMYFLKCTKGNKMITKKIIKL</sequence>